<dbReference type="AlphaFoldDB" id="A0A5B7JHM9"/>
<reference evidence="1 2" key="1">
    <citation type="submission" date="2019-05" db="EMBL/GenBank/DDBJ databases">
        <title>Another draft genome of Portunus trituberculatus and its Hox gene families provides insights of decapod evolution.</title>
        <authorList>
            <person name="Jeong J.-H."/>
            <person name="Song I."/>
            <person name="Kim S."/>
            <person name="Choi T."/>
            <person name="Kim D."/>
            <person name="Ryu S."/>
            <person name="Kim W."/>
        </authorList>
    </citation>
    <scope>NUCLEOTIDE SEQUENCE [LARGE SCALE GENOMIC DNA]</scope>
    <source>
        <tissue evidence="1">Muscle</tissue>
    </source>
</reference>
<name>A0A5B7JHM9_PORTR</name>
<organism evidence="1 2">
    <name type="scientific">Portunus trituberculatus</name>
    <name type="common">Swimming crab</name>
    <name type="synonym">Neptunus trituberculatus</name>
    <dbReference type="NCBI Taxonomy" id="210409"/>
    <lineage>
        <taxon>Eukaryota</taxon>
        <taxon>Metazoa</taxon>
        <taxon>Ecdysozoa</taxon>
        <taxon>Arthropoda</taxon>
        <taxon>Crustacea</taxon>
        <taxon>Multicrustacea</taxon>
        <taxon>Malacostraca</taxon>
        <taxon>Eumalacostraca</taxon>
        <taxon>Eucarida</taxon>
        <taxon>Decapoda</taxon>
        <taxon>Pleocyemata</taxon>
        <taxon>Brachyura</taxon>
        <taxon>Eubrachyura</taxon>
        <taxon>Portunoidea</taxon>
        <taxon>Portunidae</taxon>
        <taxon>Portuninae</taxon>
        <taxon>Portunus</taxon>
    </lineage>
</organism>
<protein>
    <submittedName>
        <fullName evidence="1">Uncharacterized protein</fullName>
    </submittedName>
</protein>
<sequence length="81" mass="8785">MIPATLNRTRTRTRNRTRIWPAAQWKAPLIRIPIIRSDPLSGLNRLPPTVYGAVETTLAAICLVGTGQDRGGRGGGAVIRP</sequence>
<proteinExistence type="predicted"/>
<dbReference type="Proteomes" id="UP000324222">
    <property type="component" value="Unassembled WGS sequence"/>
</dbReference>
<accession>A0A5B7JHM9</accession>
<evidence type="ECO:0000313" key="1">
    <source>
        <dbReference type="EMBL" id="MPC96240.1"/>
    </source>
</evidence>
<evidence type="ECO:0000313" key="2">
    <source>
        <dbReference type="Proteomes" id="UP000324222"/>
    </source>
</evidence>
<keyword evidence="2" id="KW-1185">Reference proteome</keyword>
<comment type="caution">
    <text evidence="1">The sequence shown here is derived from an EMBL/GenBank/DDBJ whole genome shotgun (WGS) entry which is preliminary data.</text>
</comment>
<dbReference type="EMBL" id="VSRR010105155">
    <property type="protein sequence ID" value="MPC96240.1"/>
    <property type="molecule type" value="Genomic_DNA"/>
</dbReference>
<gene>
    <name evidence="1" type="ORF">E2C01_091487</name>
</gene>